<organism evidence="2 3">
    <name type="scientific">Bacillus salitolerans</name>
    <dbReference type="NCBI Taxonomy" id="1437434"/>
    <lineage>
        <taxon>Bacteria</taxon>
        <taxon>Bacillati</taxon>
        <taxon>Bacillota</taxon>
        <taxon>Bacilli</taxon>
        <taxon>Bacillales</taxon>
        <taxon>Bacillaceae</taxon>
        <taxon>Bacillus</taxon>
    </lineage>
</organism>
<evidence type="ECO:0000313" key="3">
    <source>
        <dbReference type="Proteomes" id="UP001597214"/>
    </source>
</evidence>
<reference evidence="3" key="1">
    <citation type="journal article" date="2019" name="Int. J. Syst. Evol. Microbiol.">
        <title>The Global Catalogue of Microorganisms (GCM) 10K type strain sequencing project: providing services to taxonomists for standard genome sequencing and annotation.</title>
        <authorList>
            <consortium name="The Broad Institute Genomics Platform"/>
            <consortium name="The Broad Institute Genome Sequencing Center for Infectious Disease"/>
            <person name="Wu L."/>
            <person name="Ma J."/>
        </authorList>
    </citation>
    <scope>NUCLEOTIDE SEQUENCE [LARGE SCALE GENOMIC DNA]</scope>
    <source>
        <strain evidence="3">CCUG 49339</strain>
    </source>
</reference>
<proteinExistence type="predicted"/>
<evidence type="ECO:0000256" key="1">
    <source>
        <dbReference type="SAM" id="Coils"/>
    </source>
</evidence>
<gene>
    <name evidence="2" type="ORF">ACFSCX_21305</name>
</gene>
<sequence length="130" mass="15177">MHTTQHGVQQVNHTRQIAQQLLHQTQQGSQQYRMMLQQEQQNIQMLEQILQREKQAAQLIQQSLNDHDLAIQRCQEVVNICNQMQQDLVGTGFQSTIGTFQPGQTMNQQSQNQYQNHANVNTHFQTPFHQ</sequence>
<dbReference type="EMBL" id="JBHUEM010000052">
    <property type="protein sequence ID" value="MFD1739050.1"/>
    <property type="molecule type" value="Genomic_DNA"/>
</dbReference>
<dbReference type="Proteomes" id="UP001597214">
    <property type="component" value="Unassembled WGS sequence"/>
</dbReference>
<dbReference type="RefSeq" id="WP_377930274.1">
    <property type="nucleotide sequence ID" value="NZ_JBHUEM010000052.1"/>
</dbReference>
<accession>A0ABW4LV96</accession>
<protein>
    <submittedName>
        <fullName evidence="2">Uncharacterized protein</fullName>
    </submittedName>
</protein>
<keyword evidence="1" id="KW-0175">Coiled coil</keyword>
<feature type="coiled-coil region" evidence="1">
    <location>
        <begin position="29"/>
        <end position="63"/>
    </location>
</feature>
<name>A0ABW4LV96_9BACI</name>
<comment type="caution">
    <text evidence="2">The sequence shown here is derived from an EMBL/GenBank/DDBJ whole genome shotgun (WGS) entry which is preliminary data.</text>
</comment>
<evidence type="ECO:0000313" key="2">
    <source>
        <dbReference type="EMBL" id="MFD1739050.1"/>
    </source>
</evidence>
<keyword evidence="3" id="KW-1185">Reference proteome</keyword>